<gene>
    <name evidence="2" type="ORF">J2X16_002698</name>
</gene>
<keyword evidence="2" id="KW-0378">Hydrolase</keyword>
<keyword evidence="1" id="KW-0472">Membrane</keyword>
<feature type="transmembrane region" description="Helical" evidence="1">
    <location>
        <begin position="436"/>
        <end position="455"/>
    </location>
</feature>
<evidence type="ECO:0000313" key="3">
    <source>
        <dbReference type="Proteomes" id="UP001180536"/>
    </source>
</evidence>
<dbReference type="InterPro" id="IPR041881">
    <property type="entry name" value="PqqD_sf"/>
</dbReference>
<keyword evidence="1" id="KW-0812">Transmembrane</keyword>
<dbReference type="Proteomes" id="UP001180536">
    <property type="component" value="Unassembled WGS sequence"/>
</dbReference>
<evidence type="ECO:0000313" key="2">
    <source>
        <dbReference type="EMBL" id="MDR7297351.1"/>
    </source>
</evidence>
<dbReference type="PANTHER" id="PTHR13325:SF3">
    <property type="entry name" value="MEMBRANE-BOUND TRANSCRIPTION FACTOR SITE-2 PROTEASE"/>
    <property type="match status" value="1"/>
</dbReference>
<protein>
    <submittedName>
        <fullName evidence="2">Peptide zinc metalloprotease protein</fullName>
    </submittedName>
</protein>
<dbReference type="PANTHER" id="PTHR13325">
    <property type="entry name" value="PROTEASE M50 MEMBRANE-BOUND TRANSCRIPTION FACTOR SITE 2 PROTEASE"/>
    <property type="match status" value="1"/>
</dbReference>
<name>A0ABU1ZCF1_9BURK</name>
<dbReference type="SUPFAM" id="SSF111369">
    <property type="entry name" value="HlyD-like secretion proteins"/>
    <property type="match status" value="1"/>
</dbReference>
<feature type="transmembrane region" description="Helical" evidence="1">
    <location>
        <begin position="159"/>
        <end position="182"/>
    </location>
</feature>
<proteinExistence type="predicted"/>
<dbReference type="EMBL" id="JAVDXQ010000003">
    <property type="protein sequence ID" value="MDR7297351.1"/>
    <property type="molecule type" value="Genomic_DNA"/>
</dbReference>
<dbReference type="Gene3D" id="2.40.50.100">
    <property type="match status" value="1"/>
</dbReference>
<organism evidence="2 3">
    <name type="scientific">Pelomonas aquatica</name>
    <dbReference type="NCBI Taxonomy" id="431058"/>
    <lineage>
        <taxon>Bacteria</taxon>
        <taxon>Pseudomonadati</taxon>
        <taxon>Pseudomonadota</taxon>
        <taxon>Betaproteobacteria</taxon>
        <taxon>Burkholderiales</taxon>
        <taxon>Sphaerotilaceae</taxon>
        <taxon>Roseateles</taxon>
    </lineage>
</organism>
<reference evidence="2 3" key="1">
    <citation type="submission" date="2023-07" db="EMBL/GenBank/DDBJ databases">
        <title>Sorghum-associated microbial communities from plants grown in Nebraska, USA.</title>
        <authorList>
            <person name="Schachtman D."/>
        </authorList>
    </citation>
    <scope>NUCLEOTIDE SEQUENCE [LARGE SCALE GENOMIC DNA]</scope>
    <source>
        <strain evidence="2 3">BE310</strain>
    </source>
</reference>
<keyword evidence="2" id="KW-0645">Protease</keyword>
<evidence type="ECO:0000256" key="1">
    <source>
        <dbReference type="SAM" id="Phobius"/>
    </source>
</evidence>
<dbReference type="GO" id="GO:0008237">
    <property type="term" value="F:metallopeptidase activity"/>
    <property type="evidence" value="ECO:0007669"/>
    <property type="project" value="UniProtKB-KW"/>
</dbReference>
<keyword evidence="1" id="KW-1133">Transmembrane helix</keyword>
<sequence length="720" mass="79121">MQALLSEHWHALRHLRPRLRDGVEPLHRRLRGRSWVLLSDPVSQRFHRMTPEVWRVLSLCDGRRTLDQVWDAACAAASEDNEDGGASISQHELVQLVSSLHSNDLLQTQVSPDAGEVFERFERQRKAKFKQNWLNLMSLRLPLFHPDAWFDRQTALARALFSLPVALLWLALVVPAAVLGAQHWQALTENLSDRVLSASNLLLLWFVYPFVKGIHEWAHGLAVKARGGTVREIGLLFIIFTPVPYVDATSSYAFPSKWARAQVAAAGILAELALGAVAVYVWLAAEPGLVTAIAYNVILIAGVSTLLVNGNPLMRYDGYFIATDLLELPNLAQRAQAYWVYLSDRFLFGAKDAEPPLASQGERWILFLYGAIAPVYRFLITVGLIWFVASEYLLLGALMAVMAAWQALVVPIWKAWKHLDEGGSLARQRETSKRRALLLLAGVLGFLGLVPLPFYSVHQGVIWLPDEALVRAEAPGQISAVQADAGSAVARGAPILKIDNLPLQAELTQAAAALAQTEATLRRAEVAEPAKAIPLRTELAARQSRYDEARARVAALGVAAGTAGRWVPDAPTELTGRSVKRGELLGYLVTGPTDRVRVAVTQEDADMVKHRVQSVQVRLMQAPHAMLDARVRREVPGGGFELVSPALGSSGGGEIGVDPAKEGGKHSLRRVFDLELQLDQPSPSAVFGDKVWVRFDLGATPLAAQWLLRLRQAFLARLNV</sequence>
<feature type="transmembrane region" description="Helical" evidence="1">
    <location>
        <begin position="393"/>
        <end position="416"/>
    </location>
</feature>
<feature type="transmembrane region" description="Helical" evidence="1">
    <location>
        <begin position="366"/>
        <end position="387"/>
    </location>
</feature>
<dbReference type="InterPro" id="IPR001193">
    <property type="entry name" value="MBTPS2"/>
</dbReference>
<feature type="transmembrane region" description="Helical" evidence="1">
    <location>
        <begin position="289"/>
        <end position="308"/>
    </location>
</feature>
<dbReference type="Gene3D" id="1.10.287.470">
    <property type="entry name" value="Helix hairpin bin"/>
    <property type="match status" value="1"/>
</dbReference>
<dbReference type="RefSeq" id="WP_310345404.1">
    <property type="nucleotide sequence ID" value="NZ_JAVDXQ010000003.1"/>
</dbReference>
<keyword evidence="2" id="KW-0482">Metalloprotease</keyword>
<feature type="transmembrane region" description="Helical" evidence="1">
    <location>
        <begin position="263"/>
        <end position="283"/>
    </location>
</feature>
<dbReference type="Gene3D" id="1.10.10.1150">
    <property type="entry name" value="Coenzyme PQQ synthesis protein D (PqqD)"/>
    <property type="match status" value="1"/>
</dbReference>
<keyword evidence="3" id="KW-1185">Reference proteome</keyword>
<comment type="caution">
    <text evidence="2">The sequence shown here is derived from an EMBL/GenBank/DDBJ whole genome shotgun (WGS) entry which is preliminary data.</text>
</comment>
<accession>A0ABU1ZCF1</accession>